<reference evidence="1 2" key="1">
    <citation type="submission" date="2019-03" db="EMBL/GenBank/DDBJ databases">
        <title>First draft genome of Liparis tanakae, snailfish: a comprehensive survey of snailfish specific genes.</title>
        <authorList>
            <person name="Kim W."/>
            <person name="Song I."/>
            <person name="Jeong J.-H."/>
            <person name="Kim D."/>
            <person name="Kim S."/>
            <person name="Ryu S."/>
            <person name="Song J.Y."/>
            <person name="Lee S.K."/>
        </authorList>
    </citation>
    <scope>NUCLEOTIDE SEQUENCE [LARGE SCALE GENOMIC DNA]</scope>
    <source>
        <tissue evidence="1">Muscle</tissue>
    </source>
</reference>
<proteinExistence type="predicted"/>
<dbReference type="Proteomes" id="UP000314294">
    <property type="component" value="Unassembled WGS sequence"/>
</dbReference>
<name>A0A4Z2GC53_9TELE</name>
<keyword evidence="2" id="KW-1185">Reference proteome</keyword>
<organism evidence="1 2">
    <name type="scientific">Liparis tanakae</name>
    <name type="common">Tanaka's snailfish</name>
    <dbReference type="NCBI Taxonomy" id="230148"/>
    <lineage>
        <taxon>Eukaryota</taxon>
        <taxon>Metazoa</taxon>
        <taxon>Chordata</taxon>
        <taxon>Craniata</taxon>
        <taxon>Vertebrata</taxon>
        <taxon>Euteleostomi</taxon>
        <taxon>Actinopterygii</taxon>
        <taxon>Neopterygii</taxon>
        <taxon>Teleostei</taxon>
        <taxon>Neoteleostei</taxon>
        <taxon>Acanthomorphata</taxon>
        <taxon>Eupercaria</taxon>
        <taxon>Perciformes</taxon>
        <taxon>Cottioidei</taxon>
        <taxon>Cottales</taxon>
        <taxon>Liparidae</taxon>
        <taxon>Liparis</taxon>
    </lineage>
</organism>
<protein>
    <submittedName>
        <fullName evidence="1">Uncharacterized protein</fullName>
    </submittedName>
</protein>
<evidence type="ECO:0000313" key="2">
    <source>
        <dbReference type="Proteomes" id="UP000314294"/>
    </source>
</evidence>
<evidence type="ECO:0000313" key="1">
    <source>
        <dbReference type="EMBL" id="TNN51137.1"/>
    </source>
</evidence>
<accession>A0A4Z2GC53</accession>
<gene>
    <name evidence="1" type="ORF">EYF80_038658</name>
</gene>
<dbReference type="AlphaFoldDB" id="A0A4Z2GC53"/>
<comment type="caution">
    <text evidence="1">The sequence shown here is derived from an EMBL/GenBank/DDBJ whole genome shotgun (WGS) entry which is preliminary data.</text>
</comment>
<sequence length="66" mass="7373">MLRDNDNSRGDAEVTIYHLLQPAINQRFAFANASAESISLKRWKSNRHLKGFLVSPASFARLASAL</sequence>
<dbReference type="EMBL" id="SRLO01000593">
    <property type="protein sequence ID" value="TNN51137.1"/>
    <property type="molecule type" value="Genomic_DNA"/>
</dbReference>